<organism evidence="1">
    <name type="scientific">Arundo donax</name>
    <name type="common">Giant reed</name>
    <name type="synonym">Donax arundinaceus</name>
    <dbReference type="NCBI Taxonomy" id="35708"/>
    <lineage>
        <taxon>Eukaryota</taxon>
        <taxon>Viridiplantae</taxon>
        <taxon>Streptophyta</taxon>
        <taxon>Embryophyta</taxon>
        <taxon>Tracheophyta</taxon>
        <taxon>Spermatophyta</taxon>
        <taxon>Magnoliopsida</taxon>
        <taxon>Liliopsida</taxon>
        <taxon>Poales</taxon>
        <taxon>Poaceae</taxon>
        <taxon>PACMAD clade</taxon>
        <taxon>Arundinoideae</taxon>
        <taxon>Arundineae</taxon>
        <taxon>Arundo</taxon>
    </lineage>
</organism>
<name>A0A0A9EXM6_ARUDO</name>
<dbReference type="AlphaFoldDB" id="A0A0A9EXM6"/>
<proteinExistence type="predicted"/>
<sequence>MQLPMVDGCARLMDGGWSAQIVAARGRMAERPAKGVHGVRRRRLRD</sequence>
<reference evidence="1" key="2">
    <citation type="journal article" date="2015" name="Data Brief">
        <title>Shoot transcriptome of the giant reed, Arundo donax.</title>
        <authorList>
            <person name="Barrero R.A."/>
            <person name="Guerrero F.D."/>
            <person name="Moolhuijzen P."/>
            <person name="Goolsby J.A."/>
            <person name="Tidwell J."/>
            <person name="Bellgard S.E."/>
            <person name="Bellgard M.I."/>
        </authorList>
    </citation>
    <scope>NUCLEOTIDE SEQUENCE</scope>
    <source>
        <tissue evidence="1">Shoot tissue taken approximately 20 cm above the soil surface</tissue>
    </source>
</reference>
<reference evidence="1" key="1">
    <citation type="submission" date="2014-09" db="EMBL/GenBank/DDBJ databases">
        <authorList>
            <person name="Magalhaes I.L.F."/>
            <person name="Oliveira U."/>
            <person name="Santos F.R."/>
            <person name="Vidigal T.H.D.A."/>
            <person name="Brescovit A.D."/>
            <person name="Santos A.J."/>
        </authorList>
    </citation>
    <scope>NUCLEOTIDE SEQUENCE</scope>
    <source>
        <tissue evidence="1">Shoot tissue taken approximately 20 cm above the soil surface</tissue>
    </source>
</reference>
<dbReference type="EMBL" id="GBRH01194172">
    <property type="protein sequence ID" value="JAE03724.1"/>
    <property type="molecule type" value="Transcribed_RNA"/>
</dbReference>
<protein>
    <submittedName>
        <fullName evidence="1">Uncharacterized protein</fullName>
    </submittedName>
</protein>
<accession>A0A0A9EXM6</accession>
<evidence type="ECO:0000313" key="1">
    <source>
        <dbReference type="EMBL" id="JAE03724.1"/>
    </source>
</evidence>